<dbReference type="Pfam" id="PF00533">
    <property type="entry name" value="BRCT"/>
    <property type="match status" value="1"/>
</dbReference>
<evidence type="ECO:0000259" key="6">
    <source>
        <dbReference type="PROSITE" id="PS50172"/>
    </source>
</evidence>
<dbReference type="Proteomes" id="UP000324585">
    <property type="component" value="Unassembled WGS sequence"/>
</dbReference>
<feature type="region of interest" description="Disordered" evidence="5">
    <location>
        <begin position="1"/>
        <end position="55"/>
    </location>
</feature>
<evidence type="ECO:0000313" key="8">
    <source>
        <dbReference type="Proteomes" id="UP000324585"/>
    </source>
</evidence>
<proteinExistence type="inferred from homology"/>
<keyword evidence="2" id="KW-0235">DNA replication</keyword>
<dbReference type="PROSITE" id="PS50172">
    <property type="entry name" value="BRCT"/>
    <property type="match status" value="1"/>
</dbReference>
<dbReference type="Gene3D" id="1.10.8.60">
    <property type="match status" value="1"/>
</dbReference>
<feature type="compositionally biased region" description="Basic and acidic residues" evidence="5">
    <location>
        <begin position="788"/>
        <end position="800"/>
    </location>
</feature>
<dbReference type="OMA" id="LICNERN"/>
<dbReference type="PANTHER" id="PTHR23389">
    <property type="entry name" value="CHROMOSOME TRANSMISSION FIDELITY FACTOR 18"/>
    <property type="match status" value="1"/>
</dbReference>
<dbReference type="GO" id="GO:0003689">
    <property type="term" value="F:DNA clamp loader activity"/>
    <property type="evidence" value="ECO:0007669"/>
    <property type="project" value="InterPro"/>
</dbReference>
<comment type="similarity">
    <text evidence="1">Belongs to the activator 1 large subunit family.</text>
</comment>
<feature type="region of interest" description="Disordered" evidence="5">
    <location>
        <begin position="780"/>
        <end position="867"/>
    </location>
</feature>
<dbReference type="InterPro" id="IPR047854">
    <property type="entry name" value="RFC_lid"/>
</dbReference>
<dbReference type="SUPFAM" id="SSF52540">
    <property type="entry name" value="P-loop containing nucleoside triphosphate hydrolases"/>
    <property type="match status" value="1"/>
</dbReference>
<dbReference type="Gene3D" id="3.40.50.10190">
    <property type="entry name" value="BRCT domain"/>
    <property type="match status" value="1"/>
</dbReference>
<feature type="domain" description="BRCT" evidence="6">
    <location>
        <begin position="177"/>
        <end position="256"/>
    </location>
</feature>
<dbReference type="CDD" id="cd00009">
    <property type="entry name" value="AAA"/>
    <property type="match status" value="1"/>
</dbReference>
<organism evidence="7 8">
    <name type="scientific">Porphyridium purpureum</name>
    <name type="common">Red alga</name>
    <name type="synonym">Porphyridium cruentum</name>
    <dbReference type="NCBI Taxonomy" id="35688"/>
    <lineage>
        <taxon>Eukaryota</taxon>
        <taxon>Rhodophyta</taxon>
        <taxon>Bangiophyceae</taxon>
        <taxon>Porphyridiales</taxon>
        <taxon>Porphyridiaceae</taxon>
        <taxon>Porphyridium</taxon>
    </lineage>
</organism>
<dbReference type="PANTHER" id="PTHR23389:SF6">
    <property type="entry name" value="REPLICATION FACTOR C SUBUNIT 1"/>
    <property type="match status" value="1"/>
</dbReference>
<evidence type="ECO:0000256" key="2">
    <source>
        <dbReference type="ARBA" id="ARBA00022705"/>
    </source>
</evidence>
<dbReference type="GO" id="GO:0006260">
    <property type="term" value="P:DNA replication"/>
    <property type="evidence" value="ECO:0007669"/>
    <property type="project" value="UniProtKB-KW"/>
</dbReference>
<evidence type="ECO:0000256" key="5">
    <source>
        <dbReference type="SAM" id="MobiDB-lite"/>
    </source>
</evidence>
<dbReference type="SUPFAM" id="SSF52113">
    <property type="entry name" value="BRCT domain"/>
    <property type="match status" value="1"/>
</dbReference>
<comment type="caution">
    <text evidence="7">The sequence shown here is derived from an EMBL/GenBank/DDBJ whole genome shotgun (WGS) entry which is preliminary data.</text>
</comment>
<evidence type="ECO:0000256" key="3">
    <source>
        <dbReference type="ARBA" id="ARBA00022741"/>
    </source>
</evidence>
<evidence type="ECO:0000256" key="1">
    <source>
        <dbReference type="ARBA" id="ARBA00006116"/>
    </source>
</evidence>
<dbReference type="OrthoDB" id="446168at2759"/>
<dbReference type="Gene3D" id="3.40.50.300">
    <property type="entry name" value="P-loop containing nucleotide triphosphate hydrolases"/>
    <property type="match status" value="1"/>
</dbReference>
<dbReference type="FunFam" id="3.40.50.300:FF:000395">
    <property type="entry name" value="Replication factor C subunit 1"/>
    <property type="match status" value="1"/>
</dbReference>
<keyword evidence="4" id="KW-0067">ATP-binding</keyword>
<dbReference type="Pfam" id="PF25361">
    <property type="entry name" value="AAA_lid_RFC1"/>
    <property type="match status" value="1"/>
</dbReference>
<feature type="compositionally biased region" description="Low complexity" evidence="5">
    <location>
        <begin position="841"/>
        <end position="859"/>
    </location>
</feature>
<gene>
    <name evidence="7" type="ORF">FVE85_2066</name>
</gene>
<dbReference type="CDD" id="cd18140">
    <property type="entry name" value="HLD_clamp_RFC"/>
    <property type="match status" value="1"/>
</dbReference>
<dbReference type="InterPro" id="IPR003593">
    <property type="entry name" value="AAA+_ATPase"/>
</dbReference>
<name>A0A5J4YWI6_PORPP</name>
<dbReference type="AlphaFoldDB" id="A0A5J4YWI6"/>
<feature type="compositionally biased region" description="Acidic residues" evidence="5">
    <location>
        <begin position="801"/>
        <end position="821"/>
    </location>
</feature>
<dbReference type="GO" id="GO:0005524">
    <property type="term" value="F:ATP binding"/>
    <property type="evidence" value="ECO:0007669"/>
    <property type="project" value="UniProtKB-KW"/>
</dbReference>
<evidence type="ECO:0000313" key="7">
    <source>
        <dbReference type="EMBL" id="KAA8495911.1"/>
    </source>
</evidence>
<dbReference type="GO" id="GO:0016887">
    <property type="term" value="F:ATP hydrolysis activity"/>
    <property type="evidence" value="ECO:0007669"/>
    <property type="project" value="InterPro"/>
</dbReference>
<dbReference type="GO" id="GO:0005663">
    <property type="term" value="C:DNA replication factor C complex"/>
    <property type="evidence" value="ECO:0007669"/>
    <property type="project" value="InterPro"/>
</dbReference>
<dbReference type="InterPro" id="IPR003959">
    <property type="entry name" value="ATPase_AAA_core"/>
</dbReference>
<evidence type="ECO:0000256" key="4">
    <source>
        <dbReference type="ARBA" id="ARBA00022840"/>
    </source>
</evidence>
<accession>A0A5J4YWI6</accession>
<sequence length="867" mass="94067">MDKFLHRKGGSAADASASATENEQRRPEAAPAKKRAAELVPAEDHALAPSAPTRAKRRVVVVDVDSESENGTDLDGGVVAGALPRIKPELTRGFPNTAREQGKESTVVWVPERRDKAASGQIPGQAAAGDVHDFGSVERGAAAAVRTYSSGSRPATNGPKWERPPPPFKGQTQMPTGAPNCLAGKTFVFTGVLPSFEREDAVDLCKMHGGRVVSAMSGRVTHLVLGADGSESKEKQARTQAATTVIDENEFLRMIRDSPSVPVSASPQPRSKTVAVNKSEHGRVASTRASRGSSASAPGEQLWVEKYRPTRMSELCANPSLAQQAYQFIKTWRERFSSKTVITKGKKLSSNGPKERALLFSGPPGTGKTTLAHILCKELGMEAIEFNASEVRNKAAVHDRVGLLTSNASIGKFVNGSTSAANGHVIIMDEVDGMSSGDRGGSQELIQLIKTTKVPIICIANDDSSPKIRTLAGYCLKLKFRRPMASQVRGRLQLIAEQEGFQSIQVTTLDKLAETCQGDLRQMINCLQSWRVSADSLSFTDVKQRMESGGKSNIDMGIFDVYMRYFSGNPAQQHSIADRVDAYFMDMDLVPLFVHHNYLNGRDGDMDAFVCAADSLSESDLLSQMIRGEQNWSLLPAHAVMSSVRPTSIYQGFGRPEFPAFLGKLSSANKNIRLMRELNMHMTPQTGAGSWRETRLEYVPHLAHRCGHMIRGRSGLAHVDAVVDSLTDYYLSKDDFDMLFDITLEGNKLLQSIEAGTKKQLTVKLKERESGLRLSTVSAAHLAKGKKGASEEPKVKREDDTVLDEEPEEKDESGDVDESESGDGTTSNLNDKGLKSIPNPKSKGQAKSKAASNSRKAAAVGTSNRKR</sequence>
<dbReference type="EMBL" id="VRMN01000003">
    <property type="protein sequence ID" value="KAA8495911.1"/>
    <property type="molecule type" value="Genomic_DNA"/>
</dbReference>
<dbReference type="SMART" id="SM00382">
    <property type="entry name" value="AAA"/>
    <property type="match status" value="1"/>
</dbReference>
<dbReference type="Pfam" id="PF08519">
    <property type="entry name" value="RFC1"/>
    <property type="match status" value="1"/>
</dbReference>
<dbReference type="Pfam" id="PF00004">
    <property type="entry name" value="AAA"/>
    <property type="match status" value="1"/>
</dbReference>
<dbReference type="SUPFAM" id="SSF48019">
    <property type="entry name" value="post-AAA+ oligomerization domain-like"/>
    <property type="match status" value="1"/>
</dbReference>
<dbReference type="InterPro" id="IPR008921">
    <property type="entry name" value="DNA_pol3_clamp-load_cplx_C"/>
</dbReference>
<protein>
    <submittedName>
        <fullName evidence="7">Replication factor C subunit 1</fullName>
    </submittedName>
</protein>
<dbReference type="InterPro" id="IPR027417">
    <property type="entry name" value="P-loop_NTPase"/>
</dbReference>
<reference evidence="8" key="1">
    <citation type="journal article" date="2019" name="Nat. Commun.">
        <title>Expansion of phycobilisome linker gene families in mesophilic red algae.</title>
        <authorList>
            <person name="Lee J."/>
            <person name="Kim D."/>
            <person name="Bhattacharya D."/>
            <person name="Yoon H.S."/>
        </authorList>
    </citation>
    <scope>NUCLEOTIDE SEQUENCE [LARGE SCALE GENOMIC DNA]</scope>
    <source>
        <strain evidence="8">CCMP 1328</strain>
    </source>
</reference>
<dbReference type="GO" id="GO:0003677">
    <property type="term" value="F:DNA binding"/>
    <property type="evidence" value="ECO:0007669"/>
    <property type="project" value="InterPro"/>
</dbReference>
<keyword evidence="8" id="KW-1185">Reference proteome</keyword>
<feature type="compositionally biased region" description="Low complexity" evidence="5">
    <location>
        <begin position="259"/>
        <end position="271"/>
    </location>
</feature>
<feature type="compositionally biased region" description="Low complexity" evidence="5">
    <location>
        <begin position="284"/>
        <end position="298"/>
    </location>
</feature>
<dbReference type="Gene3D" id="1.20.272.10">
    <property type="match status" value="1"/>
</dbReference>
<dbReference type="SMART" id="SM00292">
    <property type="entry name" value="BRCT"/>
    <property type="match status" value="1"/>
</dbReference>
<keyword evidence="3" id="KW-0547">Nucleotide-binding</keyword>
<dbReference type="GO" id="GO:0005634">
    <property type="term" value="C:nucleus"/>
    <property type="evidence" value="ECO:0007669"/>
    <property type="project" value="TreeGrafter"/>
</dbReference>
<feature type="region of interest" description="Disordered" evidence="5">
    <location>
        <begin position="259"/>
        <end position="298"/>
    </location>
</feature>
<dbReference type="InterPro" id="IPR013725">
    <property type="entry name" value="DNA_replication_fac_RFC1_C"/>
</dbReference>
<dbReference type="InterPro" id="IPR001357">
    <property type="entry name" value="BRCT_dom"/>
</dbReference>
<dbReference type="InterPro" id="IPR036420">
    <property type="entry name" value="BRCT_dom_sf"/>
</dbReference>